<dbReference type="KEGG" id="hch:HCH_03010"/>
<sequence length="31" mass="3538">MNRIEATPKKASVDNMMFVFINYCSLKITTA</sequence>
<protein>
    <submittedName>
        <fullName evidence="1">Uncharacterized protein</fullName>
    </submittedName>
</protein>
<dbReference type="Proteomes" id="UP000000238">
    <property type="component" value="Chromosome"/>
</dbReference>
<reference evidence="1 2" key="1">
    <citation type="journal article" date="2005" name="Nucleic Acids Res.">
        <title>Genomic blueprint of Hahella chejuensis, a marine microbe producing an algicidal agent.</title>
        <authorList>
            <person name="Jeong H."/>
            <person name="Yim J.H."/>
            <person name="Lee C."/>
            <person name="Choi S.-H."/>
            <person name="Park Y.K."/>
            <person name="Yoon S.H."/>
            <person name="Hur C.-G."/>
            <person name="Kang H.-Y."/>
            <person name="Kim D."/>
            <person name="Lee H.H."/>
            <person name="Park K.H."/>
            <person name="Park S.-H."/>
            <person name="Park H.-S."/>
            <person name="Lee H.K."/>
            <person name="Oh T.K."/>
            <person name="Kim J.F."/>
        </authorList>
    </citation>
    <scope>NUCLEOTIDE SEQUENCE [LARGE SCALE GENOMIC DNA]</scope>
    <source>
        <strain evidence="1 2">KCTC 2396</strain>
    </source>
</reference>
<keyword evidence="2" id="KW-1185">Reference proteome</keyword>
<organism evidence="1 2">
    <name type="scientific">Hahella chejuensis (strain KCTC 2396)</name>
    <dbReference type="NCBI Taxonomy" id="349521"/>
    <lineage>
        <taxon>Bacteria</taxon>
        <taxon>Pseudomonadati</taxon>
        <taxon>Pseudomonadota</taxon>
        <taxon>Gammaproteobacteria</taxon>
        <taxon>Oceanospirillales</taxon>
        <taxon>Hahellaceae</taxon>
        <taxon>Hahella</taxon>
    </lineage>
</organism>
<name>Q2SHU6_HAHCH</name>
<evidence type="ECO:0000313" key="1">
    <source>
        <dbReference type="EMBL" id="ABC29778.1"/>
    </source>
</evidence>
<proteinExistence type="predicted"/>
<dbReference type="EMBL" id="CP000155">
    <property type="protein sequence ID" value="ABC29778.1"/>
    <property type="molecule type" value="Genomic_DNA"/>
</dbReference>
<gene>
    <name evidence="1" type="ordered locus">HCH_03010</name>
</gene>
<dbReference type="AlphaFoldDB" id="Q2SHU6"/>
<evidence type="ECO:0000313" key="2">
    <source>
        <dbReference type="Proteomes" id="UP000000238"/>
    </source>
</evidence>
<accession>Q2SHU6</accession>
<dbReference type="HOGENOM" id="CLU_3396800_0_0_6"/>